<dbReference type="InterPro" id="IPR002035">
    <property type="entry name" value="VWF_A"/>
</dbReference>
<dbReference type="InterPro" id="IPR036465">
    <property type="entry name" value="vWFA_dom_sf"/>
</dbReference>
<sequence>MMTQFEANRPANASNSVLAKVRNASRAFAREEDGALVAFGIFLFLMILMVGGIGVDVMHSEMKRTRLQHTLDRAILAAADLDQTRDPQAVVNDYFEKAQMTDYLADVTVNQGLNFREVSASASTTHATAFMRLVGVDTLEVPAAGTAEERIGNLEISLVLDVSGSMGSNSRLSNLKVAAKEFVQTMDDNTEDDTLSISIVPYSAQVALPDGVFDHMNVQGTNDFANCLNFSTSDFDDTGISHTTSYDRNMHFTWSSSKYDNRDNNPREEVDDGYQDCYTESSREVAILQNDTQELKDYIDDMFASGNTSIDMGMKWGTALIDPDFRPVIEKLVDQDENTDSGMVKKVFADRPYDYGTNDSLKIIVVMSDGQNTRQHHITDGNRDGDSPVWYNEQEDFYSIYLGQDVDDDDNDGDTDEPIYYWPSEEEFIDHAYGEGVYTTTETTYEWECTSYRKNGNCKKYKKIAQTVEVTVDEPGSAEVVTYPDLWAYTSPKYVAEEIFEPLLGYNTAMDAWYYDVIDEVSYGDKDDRTKQICDAAKLEGTIIFAIGFEAPDSARVVLKDCASSDSHYFDVDGLEIQDAFAAIATSIRQLRLTQ</sequence>
<dbReference type="Proteomes" id="UP000198851">
    <property type="component" value="Unassembled WGS sequence"/>
</dbReference>
<dbReference type="Gene3D" id="3.40.50.410">
    <property type="entry name" value="von Willebrand factor, type A domain"/>
    <property type="match status" value="1"/>
</dbReference>
<feature type="transmembrane region" description="Helical" evidence="1">
    <location>
        <begin position="35"/>
        <end position="58"/>
    </location>
</feature>
<dbReference type="STRING" id="1280847.SAMN04488036_101225"/>
<dbReference type="RefSeq" id="WP_093319227.1">
    <property type="nucleotide sequence ID" value="NZ_FOSZ01000001.1"/>
</dbReference>
<protein>
    <submittedName>
        <fullName evidence="3">Flp pilus assembly protein TadG</fullName>
    </submittedName>
</protein>
<name>A0A1I4A8M6_9RHOB</name>
<dbReference type="AlphaFoldDB" id="A0A1I4A8M6"/>
<dbReference type="SUPFAM" id="SSF53300">
    <property type="entry name" value="vWA-like"/>
    <property type="match status" value="1"/>
</dbReference>
<gene>
    <name evidence="3" type="ORF">SAMN04488036_101225</name>
</gene>
<dbReference type="PROSITE" id="PS50234">
    <property type="entry name" value="VWFA"/>
    <property type="match status" value="1"/>
</dbReference>
<organism evidence="3 4">
    <name type="scientific">Shimia haliotis</name>
    <dbReference type="NCBI Taxonomy" id="1280847"/>
    <lineage>
        <taxon>Bacteria</taxon>
        <taxon>Pseudomonadati</taxon>
        <taxon>Pseudomonadota</taxon>
        <taxon>Alphaproteobacteria</taxon>
        <taxon>Rhodobacterales</taxon>
        <taxon>Roseobacteraceae</taxon>
    </lineage>
</organism>
<evidence type="ECO:0000313" key="4">
    <source>
        <dbReference type="Proteomes" id="UP000198851"/>
    </source>
</evidence>
<keyword evidence="1" id="KW-1133">Transmembrane helix</keyword>
<dbReference type="InterPro" id="IPR028087">
    <property type="entry name" value="Tad_N"/>
</dbReference>
<evidence type="ECO:0000256" key="1">
    <source>
        <dbReference type="SAM" id="Phobius"/>
    </source>
</evidence>
<evidence type="ECO:0000259" key="2">
    <source>
        <dbReference type="PROSITE" id="PS50234"/>
    </source>
</evidence>
<reference evidence="4" key="1">
    <citation type="submission" date="2016-10" db="EMBL/GenBank/DDBJ databases">
        <authorList>
            <person name="Varghese N."/>
            <person name="Submissions S."/>
        </authorList>
    </citation>
    <scope>NUCLEOTIDE SEQUENCE [LARGE SCALE GENOMIC DNA]</scope>
    <source>
        <strain evidence="4">DSM 28453</strain>
    </source>
</reference>
<dbReference type="Pfam" id="PF13400">
    <property type="entry name" value="Tad"/>
    <property type="match status" value="1"/>
</dbReference>
<keyword evidence="1" id="KW-0812">Transmembrane</keyword>
<proteinExistence type="predicted"/>
<dbReference type="EMBL" id="FOSZ01000001">
    <property type="protein sequence ID" value="SFK52772.1"/>
    <property type="molecule type" value="Genomic_DNA"/>
</dbReference>
<keyword evidence="1" id="KW-0472">Membrane</keyword>
<feature type="domain" description="VWFA" evidence="2">
    <location>
        <begin position="155"/>
        <end position="364"/>
    </location>
</feature>
<keyword evidence="4" id="KW-1185">Reference proteome</keyword>
<accession>A0A1I4A8M6</accession>
<evidence type="ECO:0000313" key="3">
    <source>
        <dbReference type="EMBL" id="SFK52772.1"/>
    </source>
</evidence>
<dbReference type="OrthoDB" id="7522752at2"/>